<dbReference type="GeneID" id="19333230"/>
<organism evidence="1 2">
    <name type="scientific">Pseudocercospora fijiensis (strain CIRAD86)</name>
    <name type="common">Black leaf streak disease fungus</name>
    <name type="synonym">Mycosphaerella fijiensis</name>
    <dbReference type="NCBI Taxonomy" id="383855"/>
    <lineage>
        <taxon>Eukaryota</taxon>
        <taxon>Fungi</taxon>
        <taxon>Dikarya</taxon>
        <taxon>Ascomycota</taxon>
        <taxon>Pezizomycotina</taxon>
        <taxon>Dothideomycetes</taxon>
        <taxon>Dothideomycetidae</taxon>
        <taxon>Mycosphaerellales</taxon>
        <taxon>Mycosphaerellaceae</taxon>
        <taxon>Pseudocercospora</taxon>
    </lineage>
</organism>
<dbReference type="AlphaFoldDB" id="M2Z002"/>
<keyword evidence="2" id="KW-1185">Reference proteome</keyword>
<protein>
    <submittedName>
        <fullName evidence="1">Uncharacterized protein</fullName>
    </submittedName>
</protein>
<dbReference type="Proteomes" id="UP000016932">
    <property type="component" value="Unassembled WGS sequence"/>
</dbReference>
<evidence type="ECO:0000313" key="2">
    <source>
        <dbReference type="Proteomes" id="UP000016932"/>
    </source>
</evidence>
<gene>
    <name evidence="1" type="ORF">MYCFIDRAFT_174670</name>
</gene>
<accession>M2Z002</accession>
<dbReference type="HOGENOM" id="CLU_2758876_0_0_1"/>
<name>M2Z002_PSEFD</name>
<dbReference type="EMBL" id="KB446558">
    <property type="protein sequence ID" value="EME83190.1"/>
    <property type="molecule type" value="Genomic_DNA"/>
</dbReference>
<dbReference type="VEuPathDB" id="FungiDB:MYCFIDRAFT_174670"/>
<proteinExistence type="predicted"/>
<dbReference type="KEGG" id="pfj:MYCFIDRAFT_174670"/>
<dbReference type="RefSeq" id="XP_007926489.1">
    <property type="nucleotide sequence ID" value="XM_007928298.1"/>
</dbReference>
<sequence>MWDFWVASAFLMSYDSRTVDKSIPYPAKSYFAASEPVSHLAAVTALDRELHKLASMALKFCHYLCTCTAQ</sequence>
<evidence type="ECO:0000313" key="1">
    <source>
        <dbReference type="EMBL" id="EME83190.1"/>
    </source>
</evidence>
<reference evidence="1 2" key="1">
    <citation type="journal article" date="2012" name="PLoS Pathog.">
        <title>Diverse lifestyles and strategies of plant pathogenesis encoded in the genomes of eighteen Dothideomycetes fungi.</title>
        <authorList>
            <person name="Ohm R.A."/>
            <person name="Feau N."/>
            <person name="Henrissat B."/>
            <person name="Schoch C.L."/>
            <person name="Horwitz B.A."/>
            <person name="Barry K.W."/>
            <person name="Condon B.J."/>
            <person name="Copeland A.C."/>
            <person name="Dhillon B."/>
            <person name="Glaser F."/>
            <person name="Hesse C.N."/>
            <person name="Kosti I."/>
            <person name="LaButti K."/>
            <person name="Lindquist E.A."/>
            <person name="Lucas S."/>
            <person name="Salamov A.A."/>
            <person name="Bradshaw R.E."/>
            <person name="Ciuffetti L."/>
            <person name="Hamelin R.C."/>
            <person name="Kema G.H.J."/>
            <person name="Lawrence C."/>
            <person name="Scott J.A."/>
            <person name="Spatafora J.W."/>
            <person name="Turgeon B.G."/>
            <person name="de Wit P.J.G.M."/>
            <person name="Zhong S."/>
            <person name="Goodwin S.B."/>
            <person name="Grigoriev I.V."/>
        </authorList>
    </citation>
    <scope>NUCLEOTIDE SEQUENCE [LARGE SCALE GENOMIC DNA]</scope>
    <source>
        <strain evidence="1 2">CIRAD86</strain>
    </source>
</reference>